<keyword evidence="1" id="KW-0812">Transmembrane</keyword>
<feature type="transmembrane region" description="Helical" evidence="1">
    <location>
        <begin position="66"/>
        <end position="86"/>
    </location>
</feature>
<organism evidence="2 3">
    <name type="scientific">Arsenicibacter rosenii</name>
    <dbReference type="NCBI Taxonomy" id="1750698"/>
    <lineage>
        <taxon>Bacteria</taxon>
        <taxon>Pseudomonadati</taxon>
        <taxon>Bacteroidota</taxon>
        <taxon>Cytophagia</taxon>
        <taxon>Cytophagales</taxon>
        <taxon>Spirosomataceae</taxon>
        <taxon>Arsenicibacter</taxon>
    </lineage>
</organism>
<comment type="caution">
    <text evidence="2">The sequence shown here is derived from an EMBL/GenBank/DDBJ whole genome shotgun (WGS) entry which is preliminary data.</text>
</comment>
<protein>
    <submittedName>
        <fullName evidence="2">Uncharacterized protein</fullName>
    </submittedName>
</protein>
<feature type="transmembrane region" description="Helical" evidence="1">
    <location>
        <begin position="267"/>
        <end position="286"/>
    </location>
</feature>
<feature type="transmembrane region" description="Helical" evidence="1">
    <location>
        <begin position="190"/>
        <end position="207"/>
    </location>
</feature>
<keyword evidence="3" id="KW-1185">Reference proteome</keyword>
<evidence type="ECO:0000313" key="3">
    <source>
        <dbReference type="Proteomes" id="UP000181790"/>
    </source>
</evidence>
<reference evidence="2 3" key="1">
    <citation type="submission" date="2016-10" db="EMBL/GenBank/DDBJ databases">
        <title>Arsenicibacter rosenii gen. nov., sp. nov., an efficient arsenic-methylating bacterium isolated from an arsenic-contaminated paddy soil.</title>
        <authorList>
            <person name="Huang K."/>
        </authorList>
    </citation>
    <scope>NUCLEOTIDE SEQUENCE [LARGE SCALE GENOMIC DNA]</scope>
    <source>
        <strain evidence="2 3">SM-1</strain>
    </source>
</reference>
<sequence length="287" mass="31100">MLPAGGTTPTPFPCTIMNRISIWAHRHALPAIGLIILFETLNALLGVTIGAGVWTAEQPAAGLSPWVLHGLVALLVGVAAGMQDYGKIVGQLSRRMKHAGLFGAFTLNLCVFMACGAIWAERSQTLHPSGGLGSYSRIETISDSGRAVRTTENDYVREKALRQEKKANVFRTLLRRDDPPAGKDLTGTRIGYIFLFLLGLTLAYFSVPLACGLLCAEKAFLAALVFLLGTGVLSGGIYFLIRALKPDLTLYRDMARDERKREGRRYLRTWLATLGGVVLLGLLASVL</sequence>
<accession>A0A1S2VHS0</accession>
<evidence type="ECO:0000256" key="1">
    <source>
        <dbReference type="SAM" id="Phobius"/>
    </source>
</evidence>
<dbReference type="Proteomes" id="UP000181790">
    <property type="component" value="Unassembled WGS sequence"/>
</dbReference>
<keyword evidence="1" id="KW-1133">Transmembrane helix</keyword>
<feature type="transmembrane region" description="Helical" evidence="1">
    <location>
        <begin position="28"/>
        <end position="54"/>
    </location>
</feature>
<dbReference type="AlphaFoldDB" id="A0A1S2VHS0"/>
<name>A0A1S2VHS0_9BACT</name>
<gene>
    <name evidence="2" type="ORF">BLX24_14860</name>
</gene>
<dbReference type="EMBL" id="MORL01000007">
    <property type="protein sequence ID" value="OIN58279.1"/>
    <property type="molecule type" value="Genomic_DNA"/>
</dbReference>
<keyword evidence="1" id="KW-0472">Membrane</keyword>
<proteinExistence type="predicted"/>
<feature type="transmembrane region" description="Helical" evidence="1">
    <location>
        <begin position="219"/>
        <end position="241"/>
    </location>
</feature>
<evidence type="ECO:0000313" key="2">
    <source>
        <dbReference type="EMBL" id="OIN58279.1"/>
    </source>
</evidence>
<feature type="transmembrane region" description="Helical" evidence="1">
    <location>
        <begin position="98"/>
        <end position="120"/>
    </location>
</feature>